<reference evidence="1" key="1">
    <citation type="submission" date="2021-06" db="EMBL/GenBank/DDBJ databases">
        <authorList>
            <person name="Kallberg Y."/>
            <person name="Tangrot J."/>
            <person name="Rosling A."/>
        </authorList>
    </citation>
    <scope>NUCLEOTIDE SEQUENCE</scope>
    <source>
        <strain evidence="1">FL966</strain>
    </source>
</reference>
<sequence length="79" mass="9338">MSKNDLVLFLKTNLNLEDEIFINDLEKFPDKENNENLLLEINETIENIKTNKILENIAQILGQDNYNWEPDDFLNLNND</sequence>
<accession>A0A9N9KCV6</accession>
<evidence type="ECO:0000313" key="2">
    <source>
        <dbReference type="Proteomes" id="UP000789759"/>
    </source>
</evidence>
<dbReference type="OrthoDB" id="10527389at2759"/>
<dbReference type="Proteomes" id="UP000789759">
    <property type="component" value="Unassembled WGS sequence"/>
</dbReference>
<proteinExistence type="predicted"/>
<organism evidence="1 2">
    <name type="scientific">Cetraspora pellucida</name>
    <dbReference type="NCBI Taxonomy" id="1433469"/>
    <lineage>
        <taxon>Eukaryota</taxon>
        <taxon>Fungi</taxon>
        <taxon>Fungi incertae sedis</taxon>
        <taxon>Mucoromycota</taxon>
        <taxon>Glomeromycotina</taxon>
        <taxon>Glomeromycetes</taxon>
        <taxon>Diversisporales</taxon>
        <taxon>Gigasporaceae</taxon>
        <taxon>Cetraspora</taxon>
    </lineage>
</organism>
<feature type="non-terminal residue" evidence="1">
    <location>
        <position position="1"/>
    </location>
</feature>
<dbReference type="EMBL" id="CAJVQA010050716">
    <property type="protein sequence ID" value="CAG8821667.1"/>
    <property type="molecule type" value="Genomic_DNA"/>
</dbReference>
<evidence type="ECO:0000313" key="1">
    <source>
        <dbReference type="EMBL" id="CAG8821667.1"/>
    </source>
</evidence>
<keyword evidence="2" id="KW-1185">Reference proteome</keyword>
<comment type="caution">
    <text evidence="1">The sequence shown here is derived from an EMBL/GenBank/DDBJ whole genome shotgun (WGS) entry which is preliminary data.</text>
</comment>
<name>A0A9N9KCV6_9GLOM</name>
<gene>
    <name evidence="1" type="ORF">CPELLU_LOCUS19743</name>
</gene>
<protein>
    <submittedName>
        <fullName evidence="1">22203_t:CDS:1</fullName>
    </submittedName>
</protein>
<dbReference type="AlphaFoldDB" id="A0A9N9KCV6"/>